<dbReference type="EMBL" id="PKJC01000004">
    <property type="protein sequence ID" value="PKZ66039.1"/>
    <property type="molecule type" value="Genomic_DNA"/>
</dbReference>
<evidence type="ECO:0000313" key="11">
    <source>
        <dbReference type="Proteomes" id="UP000234662"/>
    </source>
</evidence>
<dbReference type="SUPFAM" id="SSF50692">
    <property type="entry name" value="ADC-like"/>
    <property type="match status" value="1"/>
</dbReference>
<keyword evidence="4" id="KW-0408">Iron</keyword>
<comment type="subcellular location">
    <subcellularLocation>
        <location evidence="2">Cell envelope</location>
    </subcellularLocation>
</comment>
<feature type="domain" description="Molybdopterin dinucleotide-binding" evidence="9">
    <location>
        <begin position="748"/>
        <end position="867"/>
    </location>
</feature>
<comment type="similarity">
    <text evidence="3">Belongs to the prokaryotic molybdopterin-containing oxidoreductase family.</text>
</comment>
<dbReference type="GO" id="GO:0051539">
    <property type="term" value="F:4 iron, 4 sulfur cluster binding"/>
    <property type="evidence" value="ECO:0007669"/>
    <property type="project" value="UniProtKB-KW"/>
</dbReference>
<evidence type="ECO:0000313" key="10">
    <source>
        <dbReference type="EMBL" id="PKZ66039.1"/>
    </source>
</evidence>
<name>A0A2I1RA87_9ACTN</name>
<keyword evidence="4" id="KW-0411">Iron-sulfur</keyword>
<dbReference type="Gene3D" id="3.40.50.740">
    <property type="match status" value="1"/>
</dbReference>
<evidence type="ECO:0000259" key="8">
    <source>
        <dbReference type="Pfam" id="PF00384"/>
    </source>
</evidence>
<feature type="domain" description="Molybdopterin oxidoreductase" evidence="8">
    <location>
        <begin position="11"/>
        <end position="428"/>
    </location>
</feature>
<gene>
    <name evidence="10" type="ORF">CYJ73_07800</name>
</gene>
<comment type="cofactor">
    <cofactor evidence="1">
        <name>[4Fe-4S] cluster</name>
        <dbReference type="ChEBI" id="CHEBI:49883"/>
    </cofactor>
</comment>
<organism evidence="10 11">
    <name type="scientific">Gordonia terrae</name>
    <dbReference type="NCBI Taxonomy" id="2055"/>
    <lineage>
        <taxon>Bacteria</taxon>
        <taxon>Bacillati</taxon>
        <taxon>Actinomycetota</taxon>
        <taxon>Actinomycetes</taxon>
        <taxon>Mycobacteriales</taxon>
        <taxon>Gordoniaceae</taxon>
        <taxon>Gordonia</taxon>
    </lineage>
</organism>
<proteinExistence type="inferred from homology"/>
<dbReference type="Pfam" id="PF00384">
    <property type="entry name" value="Molybdopterin"/>
    <property type="match status" value="1"/>
</dbReference>
<evidence type="ECO:0000256" key="4">
    <source>
        <dbReference type="ARBA" id="ARBA00022485"/>
    </source>
</evidence>
<dbReference type="GO" id="GO:0043546">
    <property type="term" value="F:molybdopterin cofactor binding"/>
    <property type="evidence" value="ECO:0007669"/>
    <property type="project" value="InterPro"/>
</dbReference>
<dbReference type="NCBIfam" id="NF041513">
    <property type="entry name" value="formate_DH_Act"/>
    <property type="match status" value="1"/>
</dbReference>
<evidence type="ECO:0000256" key="3">
    <source>
        <dbReference type="ARBA" id="ARBA00010312"/>
    </source>
</evidence>
<keyword evidence="5" id="KW-0479">Metal-binding</keyword>
<keyword evidence="6" id="KW-0560">Oxidoreductase</keyword>
<dbReference type="STRING" id="2055.BCM27_21240"/>
<dbReference type="InterPro" id="IPR006657">
    <property type="entry name" value="MoPterin_dinucl-bd_dom"/>
</dbReference>
<evidence type="ECO:0000256" key="6">
    <source>
        <dbReference type="ARBA" id="ARBA00023002"/>
    </source>
</evidence>
<sequence>MGASFGRGGATQSLQDMANADCIVLMGGNMAEAHPVGFQWVSEAKAKGARVIHVDPRFTRTSAVADKHISIRAGSDVVLLGALINYAITHEKYFREYVVAYTNAATLVSEDFRDTEDLDGLFSGFDAETGEYDASSWAYEEPAAQSDDSGGGEDGKVESPGHPDDGPPVKDRAVGHEHGSGGPPLEHGATVRDDSLEHPRSVFQIVKRHYSRYTPEMVRDMCGISVRDFDYLARAVTDNSGRERTTCFGYATGWTQHTFGAQFIRAASVLQLLLGNIGRPGGGIMALRGHASIQGSTDIPTLFNLLPGYLPMPSAGKHDSFGEYIDAITSEAEKGFWANAEDYTVSLLKAWFGDAATAENDWCYDHLPRLTGPAGTFQTTVDMLADKVDGYFVLGQNPAVGSANGRQARMAMSHLKWLVVRDLNMIETATWWKDGPEIESGELRTEDIATEVFFLPAATHVEKAGSFTQTQRMVQWRHQAVEPPGQCQSEMDFFYELGRRIRERLAGSTDERDRPLLDITWDYPLDQHGNPDPEAVLSEINGYHVTGPDAGKNLTSYTQMRRDGSTAGGCWIYTGVYPGADTDGPSNSAARRVPQGGGGVTQHEWGWVWPADRRILYNRASADPDGRPWSERKRYMEWDADAGRWVGPDVPDFPVDLAPDARPDPSVGGVEALCGDDPFVMQADGKGWLYAPRGLVDGPLPTHYEPQESPVVNTLYPQQQSPARVLFPRADNLDAPSGDVPGSEVYPFVFTTYRLTEHHTAGGMSRWSPYLSELQPEMFCEISPELAAERGLTNEGWATIVSPRGAIEARVLVTDRMMPLTINGRQVHQVGLPYHWGVGSDAVVSGDAANDLIGVTLDPNVQIQESKVGSCDVVAGRRPQGRALLDLVRTYQERAGVTVETDNQHITGKVDE</sequence>
<comment type="caution">
    <text evidence="10">The sequence shown here is derived from an EMBL/GenBank/DDBJ whole genome shotgun (WGS) entry which is preliminary data.</text>
</comment>
<evidence type="ECO:0000256" key="7">
    <source>
        <dbReference type="SAM" id="MobiDB-lite"/>
    </source>
</evidence>
<dbReference type="InterPro" id="IPR048158">
    <property type="entry name" value="Formate_DH_Act"/>
</dbReference>
<dbReference type="PANTHER" id="PTHR43598">
    <property type="entry name" value="TUNGSTEN-CONTAINING FORMYLMETHANOFURAN DEHYDROGENASE 2 SUBUNIT B"/>
    <property type="match status" value="1"/>
</dbReference>
<evidence type="ECO:0000256" key="1">
    <source>
        <dbReference type="ARBA" id="ARBA00001966"/>
    </source>
</evidence>
<dbReference type="GO" id="GO:0016491">
    <property type="term" value="F:oxidoreductase activity"/>
    <property type="evidence" value="ECO:0007669"/>
    <property type="project" value="UniProtKB-KW"/>
</dbReference>
<dbReference type="GO" id="GO:0030313">
    <property type="term" value="C:cell envelope"/>
    <property type="evidence" value="ECO:0007669"/>
    <property type="project" value="UniProtKB-SubCell"/>
</dbReference>
<evidence type="ECO:0000256" key="2">
    <source>
        <dbReference type="ARBA" id="ARBA00004196"/>
    </source>
</evidence>
<dbReference type="Gene3D" id="2.40.40.20">
    <property type="match status" value="1"/>
</dbReference>
<evidence type="ECO:0000256" key="5">
    <source>
        <dbReference type="ARBA" id="ARBA00022723"/>
    </source>
</evidence>
<keyword evidence="4" id="KW-0004">4Fe-4S</keyword>
<dbReference type="GO" id="GO:0009061">
    <property type="term" value="P:anaerobic respiration"/>
    <property type="evidence" value="ECO:0007669"/>
    <property type="project" value="TreeGrafter"/>
</dbReference>
<dbReference type="SUPFAM" id="SSF53706">
    <property type="entry name" value="Formate dehydrogenase/DMSO reductase, domains 1-3"/>
    <property type="match status" value="1"/>
</dbReference>
<dbReference type="Pfam" id="PF01568">
    <property type="entry name" value="Molydop_binding"/>
    <property type="match status" value="1"/>
</dbReference>
<dbReference type="CDD" id="cd02792">
    <property type="entry name" value="MopB_CT_Formate-Dh-Na-like"/>
    <property type="match status" value="1"/>
</dbReference>
<feature type="compositionally biased region" description="Basic and acidic residues" evidence="7">
    <location>
        <begin position="153"/>
        <end position="179"/>
    </location>
</feature>
<feature type="region of interest" description="Disordered" evidence="7">
    <location>
        <begin position="141"/>
        <end position="196"/>
    </location>
</feature>
<dbReference type="GO" id="GO:0009055">
    <property type="term" value="F:electron transfer activity"/>
    <property type="evidence" value="ECO:0007669"/>
    <property type="project" value="TreeGrafter"/>
</dbReference>
<dbReference type="InterPro" id="IPR009010">
    <property type="entry name" value="Asp_de-COase-like_dom_sf"/>
</dbReference>
<protein>
    <submittedName>
        <fullName evidence="10">Formate dehydrogenase</fullName>
    </submittedName>
</protein>
<reference evidence="10 11" key="1">
    <citation type="submission" date="2017-12" db="EMBL/GenBank/DDBJ databases">
        <title>Phylogenetic diversity of female urinary microbiome.</title>
        <authorList>
            <person name="Thomas-White K."/>
            <person name="Wolfe A.J."/>
        </authorList>
    </citation>
    <scope>NUCLEOTIDE SEQUENCE [LARGE SCALE GENOMIC DNA]</scope>
    <source>
        <strain evidence="10 11">UMB0777</strain>
    </source>
</reference>
<dbReference type="InterPro" id="IPR006656">
    <property type="entry name" value="Mopterin_OxRdtase"/>
</dbReference>
<dbReference type="GO" id="GO:0030151">
    <property type="term" value="F:molybdenum ion binding"/>
    <property type="evidence" value="ECO:0007669"/>
    <property type="project" value="TreeGrafter"/>
</dbReference>
<evidence type="ECO:0000259" key="9">
    <source>
        <dbReference type="Pfam" id="PF01568"/>
    </source>
</evidence>
<dbReference type="Proteomes" id="UP000234662">
    <property type="component" value="Unassembled WGS sequence"/>
</dbReference>
<accession>A0A2I1RA87</accession>
<dbReference type="Gene3D" id="3.40.228.10">
    <property type="entry name" value="Dimethylsulfoxide Reductase, domain 2"/>
    <property type="match status" value="2"/>
</dbReference>
<dbReference type="PANTHER" id="PTHR43598:SF1">
    <property type="entry name" value="FORMATE DEHYDROGENASE-O MAJOR SUBUNIT"/>
    <property type="match status" value="1"/>
</dbReference>
<dbReference type="AlphaFoldDB" id="A0A2I1RA87"/>